<evidence type="ECO:0000256" key="1">
    <source>
        <dbReference type="ARBA" id="ARBA00023015"/>
    </source>
</evidence>
<evidence type="ECO:0000313" key="6">
    <source>
        <dbReference type="EMBL" id="KTR86715.1"/>
    </source>
</evidence>
<proteinExistence type="predicted"/>
<evidence type="ECO:0000259" key="5">
    <source>
        <dbReference type="PROSITE" id="PS51078"/>
    </source>
</evidence>
<comment type="caution">
    <text evidence="6">The sequence shown here is derived from an EMBL/GenBank/DDBJ whole genome shotgun (WGS) entry which is preliminary data.</text>
</comment>
<dbReference type="GO" id="GO:0003700">
    <property type="term" value="F:DNA-binding transcription factor activity"/>
    <property type="evidence" value="ECO:0007669"/>
    <property type="project" value="TreeGrafter"/>
</dbReference>
<dbReference type="Gene3D" id="3.30.450.40">
    <property type="match status" value="1"/>
</dbReference>
<dbReference type="InterPro" id="IPR014757">
    <property type="entry name" value="Tscrpt_reg_IclR_C"/>
</dbReference>
<dbReference type="PANTHER" id="PTHR30136">
    <property type="entry name" value="HELIX-TURN-HELIX TRANSCRIPTIONAL REGULATOR, ICLR FAMILY"/>
    <property type="match status" value="1"/>
</dbReference>
<reference evidence="6 7" key="1">
    <citation type="journal article" date="2016" name="Front. Microbiol.">
        <title>Genomic Resource of Rice Seed Associated Bacteria.</title>
        <authorList>
            <person name="Midha S."/>
            <person name="Bansal K."/>
            <person name="Sharma S."/>
            <person name="Kumar N."/>
            <person name="Patil P.P."/>
            <person name="Chaudhry V."/>
            <person name="Patil P.B."/>
        </authorList>
    </citation>
    <scope>NUCLEOTIDE SEQUENCE [LARGE SCALE GENOMIC DNA]</scope>
    <source>
        <strain evidence="6 7">NS354</strain>
    </source>
</reference>
<keyword evidence="1" id="KW-0805">Transcription regulation</keyword>
<dbReference type="Gene3D" id="1.10.10.10">
    <property type="entry name" value="Winged helix-like DNA-binding domain superfamily/Winged helix DNA-binding domain"/>
    <property type="match status" value="1"/>
</dbReference>
<organism evidence="6 7">
    <name type="scientific">Leucobacter chromiiresistens</name>
    <dbReference type="NCBI Taxonomy" id="1079994"/>
    <lineage>
        <taxon>Bacteria</taxon>
        <taxon>Bacillati</taxon>
        <taxon>Actinomycetota</taxon>
        <taxon>Actinomycetes</taxon>
        <taxon>Micrococcales</taxon>
        <taxon>Microbacteriaceae</taxon>
        <taxon>Leucobacter</taxon>
    </lineage>
</organism>
<evidence type="ECO:0000256" key="2">
    <source>
        <dbReference type="ARBA" id="ARBA00023125"/>
    </source>
</evidence>
<dbReference type="InterPro" id="IPR036388">
    <property type="entry name" value="WH-like_DNA-bd_sf"/>
</dbReference>
<feature type="domain" description="IclR-ED" evidence="5">
    <location>
        <begin position="70"/>
        <end position="236"/>
    </location>
</feature>
<dbReference type="GO" id="GO:0045892">
    <property type="term" value="P:negative regulation of DNA-templated transcription"/>
    <property type="evidence" value="ECO:0007669"/>
    <property type="project" value="TreeGrafter"/>
</dbReference>
<dbReference type="AlphaFoldDB" id="A0A147EQN5"/>
<dbReference type="InterPro" id="IPR029016">
    <property type="entry name" value="GAF-like_dom_sf"/>
</dbReference>
<dbReference type="SUPFAM" id="SSF55781">
    <property type="entry name" value="GAF domain-like"/>
    <property type="match status" value="1"/>
</dbReference>
<dbReference type="PROSITE" id="PS51078">
    <property type="entry name" value="ICLR_ED"/>
    <property type="match status" value="1"/>
</dbReference>
<evidence type="ECO:0000256" key="3">
    <source>
        <dbReference type="ARBA" id="ARBA00023163"/>
    </source>
</evidence>
<dbReference type="InterPro" id="IPR050707">
    <property type="entry name" value="HTH_MetabolicPath_Reg"/>
</dbReference>
<keyword evidence="2" id="KW-0238">DNA-binding</keyword>
<accession>A0A147EQN5</accession>
<evidence type="ECO:0000313" key="7">
    <source>
        <dbReference type="Proteomes" id="UP000070810"/>
    </source>
</evidence>
<evidence type="ECO:0000259" key="4">
    <source>
        <dbReference type="PROSITE" id="PS51077"/>
    </source>
</evidence>
<sequence length="236" mass="26234">MSGHTTLQSVEKTIRVLEEFMHFDRAAIALSEIAEALGWSRPATHQYLTTLVHTGWLQQDSQRRYRLSIRAAAFGRFATAHAGVPEAVSRRMRALVEQLEEPISFAVRNGESALIVERIEPKRSLSVRREAERMLPLSSTSGQVLLAFDPHASDAEREPYLDELTAIRERGYSVHRAVWMGDAIEVIAVPLMQGDECLGALSVIAPEGRMVMEESITVMLEARRALESELAAEPGA</sequence>
<dbReference type="Proteomes" id="UP000070810">
    <property type="component" value="Unassembled WGS sequence"/>
</dbReference>
<feature type="domain" description="HTH iclR-type" evidence="4">
    <location>
        <begin position="7"/>
        <end position="69"/>
    </location>
</feature>
<dbReference type="SUPFAM" id="SSF46785">
    <property type="entry name" value="Winged helix' DNA-binding domain"/>
    <property type="match status" value="1"/>
</dbReference>
<dbReference type="Pfam" id="PF01614">
    <property type="entry name" value="IclR_C"/>
    <property type="match status" value="1"/>
</dbReference>
<protein>
    <recommendedName>
        <fullName evidence="8">IclR family transcriptional regulator</fullName>
    </recommendedName>
</protein>
<gene>
    <name evidence="6" type="ORF">NS354_03470</name>
</gene>
<dbReference type="InterPro" id="IPR005471">
    <property type="entry name" value="Tscrpt_reg_IclR_N"/>
</dbReference>
<name>A0A147EQN5_9MICO</name>
<dbReference type="PROSITE" id="PS51077">
    <property type="entry name" value="HTH_ICLR"/>
    <property type="match status" value="1"/>
</dbReference>
<dbReference type="EMBL" id="LDRK01000016">
    <property type="protein sequence ID" value="KTR86715.1"/>
    <property type="molecule type" value="Genomic_DNA"/>
</dbReference>
<dbReference type="Pfam" id="PF09339">
    <property type="entry name" value="HTH_IclR"/>
    <property type="match status" value="1"/>
</dbReference>
<dbReference type="PANTHER" id="PTHR30136:SF35">
    <property type="entry name" value="HTH-TYPE TRANSCRIPTIONAL REGULATOR RV1719"/>
    <property type="match status" value="1"/>
</dbReference>
<dbReference type="PATRIC" id="fig|1079994.3.peg.696"/>
<dbReference type="RefSeq" id="WP_058593220.1">
    <property type="nucleotide sequence ID" value="NZ_LDRK01000016.1"/>
</dbReference>
<keyword evidence="3" id="KW-0804">Transcription</keyword>
<dbReference type="InterPro" id="IPR036390">
    <property type="entry name" value="WH_DNA-bd_sf"/>
</dbReference>
<dbReference type="OrthoDB" id="7274111at2"/>
<dbReference type="GO" id="GO:0003677">
    <property type="term" value="F:DNA binding"/>
    <property type="evidence" value="ECO:0007669"/>
    <property type="project" value="UniProtKB-KW"/>
</dbReference>
<dbReference type="SMART" id="SM00346">
    <property type="entry name" value="HTH_ICLR"/>
    <property type="match status" value="1"/>
</dbReference>
<evidence type="ECO:0008006" key="8">
    <source>
        <dbReference type="Google" id="ProtNLM"/>
    </source>
</evidence>
<keyword evidence="7" id="KW-1185">Reference proteome</keyword>